<evidence type="ECO:0000313" key="3">
    <source>
        <dbReference type="Proteomes" id="UP000741013"/>
    </source>
</evidence>
<name>A0ABS4PV83_9PSEU</name>
<gene>
    <name evidence="2" type="ORF">JOM49_004336</name>
</gene>
<comment type="caution">
    <text evidence="2">The sequence shown here is derived from an EMBL/GenBank/DDBJ whole genome shotgun (WGS) entry which is preliminary data.</text>
</comment>
<feature type="domain" description="DUF7668" evidence="1">
    <location>
        <begin position="14"/>
        <end position="106"/>
    </location>
</feature>
<dbReference type="RefSeq" id="WP_209666066.1">
    <property type="nucleotide sequence ID" value="NZ_JAGGMS010000001.1"/>
</dbReference>
<dbReference type="EMBL" id="JAGGMS010000001">
    <property type="protein sequence ID" value="MBP2182810.1"/>
    <property type="molecule type" value="Genomic_DNA"/>
</dbReference>
<evidence type="ECO:0000313" key="2">
    <source>
        <dbReference type="EMBL" id="MBP2182810.1"/>
    </source>
</evidence>
<dbReference type="Pfam" id="PF24705">
    <property type="entry name" value="DUF7668"/>
    <property type="match status" value="1"/>
</dbReference>
<reference evidence="2 3" key="1">
    <citation type="submission" date="2021-03" db="EMBL/GenBank/DDBJ databases">
        <title>Sequencing the genomes of 1000 actinobacteria strains.</title>
        <authorList>
            <person name="Klenk H.-P."/>
        </authorList>
    </citation>
    <scope>NUCLEOTIDE SEQUENCE [LARGE SCALE GENOMIC DNA]</scope>
    <source>
        <strain evidence="2 3">DSM 45510</strain>
    </source>
</reference>
<keyword evidence="3" id="KW-1185">Reference proteome</keyword>
<proteinExistence type="predicted"/>
<sequence length="116" mass="12755">MIPPEAVNAVQGTVTLLADGDYTALQNLTQGRRFSADEIAAAVREYGHELVWPPAEALHDPDVPATERVVDGMRHIEVEFRLWTEDEGQSEFTITLILTEVLERVFGVEIAALGPA</sequence>
<evidence type="ECO:0000259" key="1">
    <source>
        <dbReference type="Pfam" id="PF24705"/>
    </source>
</evidence>
<accession>A0ABS4PV83</accession>
<dbReference type="InterPro" id="IPR056085">
    <property type="entry name" value="DUF7668"/>
</dbReference>
<protein>
    <recommendedName>
        <fullName evidence="1">DUF7668 domain-containing protein</fullName>
    </recommendedName>
</protein>
<dbReference type="Proteomes" id="UP000741013">
    <property type="component" value="Unassembled WGS sequence"/>
</dbReference>
<organism evidence="2 3">
    <name type="scientific">Amycolatopsis magusensis</name>
    <dbReference type="NCBI Taxonomy" id="882444"/>
    <lineage>
        <taxon>Bacteria</taxon>
        <taxon>Bacillati</taxon>
        <taxon>Actinomycetota</taxon>
        <taxon>Actinomycetes</taxon>
        <taxon>Pseudonocardiales</taxon>
        <taxon>Pseudonocardiaceae</taxon>
        <taxon>Amycolatopsis</taxon>
    </lineage>
</organism>